<evidence type="ECO:0000256" key="1">
    <source>
        <dbReference type="ARBA" id="ARBA00022723"/>
    </source>
</evidence>
<dbReference type="InterPro" id="IPR029617">
    <property type="entry name" value="Snt2"/>
</dbReference>
<dbReference type="InterPro" id="IPR011011">
    <property type="entry name" value="Znf_FYVE_PHD"/>
</dbReference>
<evidence type="ECO:0000256" key="7">
    <source>
        <dbReference type="SAM" id="MobiDB-lite"/>
    </source>
</evidence>
<gene>
    <name evidence="14" type="primary">SNT2</name>
    <name evidence="14" type="ORF">BG011_006065</name>
</gene>
<feature type="compositionally biased region" description="Basic and acidic residues" evidence="7">
    <location>
        <begin position="727"/>
        <end position="736"/>
    </location>
</feature>
<dbReference type="InterPro" id="IPR043151">
    <property type="entry name" value="BAH_sf"/>
</dbReference>
<evidence type="ECO:0000256" key="3">
    <source>
        <dbReference type="ARBA" id="ARBA00022833"/>
    </source>
</evidence>
<dbReference type="SMART" id="SM00401">
    <property type="entry name" value="ZnF_GATA"/>
    <property type="match status" value="1"/>
</dbReference>
<dbReference type="InterPro" id="IPR001965">
    <property type="entry name" value="Znf_PHD"/>
</dbReference>
<dbReference type="SUPFAM" id="SSF46689">
    <property type="entry name" value="Homeodomain-like"/>
    <property type="match status" value="1"/>
</dbReference>
<proteinExistence type="predicted"/>
<dbReference type="AlphaFoldDB" id="A0A9P6QCH0"/>
<evidence type="ECO:0000259" key="11">
    <source>
        <dbReference type="PROSITE" id="PS51156"/>
    </source>
</evidence>
<name>A0A9P6QCH0_9FUNG</name>
<dbReference type="PROSITE" id="PS51038">
    <property type="entry name" value="BAH"/>
    <property type="match status" value="1"/>
</dbReference>
<feature type="compositionally biased region" description="Polar residues" evidence="7">
    <location>
        <begin position="424"/>
        <end position="433"/>
    </location>
</feature>
<dbReference type="SMART" id="SM00717">
    <property type="entry name" value="SANT"/>
    <property type="match status" value="1"/>
</dbReference>
<evidence type="ECO:0000256" key="2">
    <source>
        <dbReference type="ARBA" id="ARBA00022771"/>
    </source>
</evidence>
<dbReference type="OrthoDB" id="336088at2759"/>
<dbReference type="SUPFAM" id="SSF57716">
    <property type="entry name" value="Glucocorticoid receptor-like (DNA-binding domain)"/>
    <property type="match status" value="1"/>
</dbReference>
<evidence type="ECO:0000259" key="8">
    <source>
        <dbReference type="PROSITE" id="PS50016"/>
    </source>
</evidence>
<dbReference type="Gene3D" id="3.30.40.10">
    <property type="entry name" value="Zinc/RING finger domain, C3HC4 (zinc finger)"/>
    <property type="match status" value="3"/>
</dbReference>
<dbReference type="GO" id="GO:0006355">
    <property type="term" value="P:regulation of DNA-templated transcription"/>
    <property type="evidence" value="ECO:0007669"/>
    <property type="project" value="InterPro"/>
</dbReference>
<keyword evidence="4" id="KW-0238">DNA-binding</keyword>
<feature type="region of interest" description="Disordered" evidence="7">
    <location>
        <begin position="230"/>
        <end position="297"/>
    </location>
</feature>
<dbReference type="PROSITE" id="PS51805">
    <property type="entry name" value="EPHD"/>
    <property type="match status" value="1"/>
</dbReference>
<dbReference type="Gene3D" id="3.30.50.10">
    <property type="entry name" value="Erythroid Transcription Factor GATA-1, subunit A"/>
    <property type="match status" value="1"/>
</dbReference>
<dbReference type="Pfam" id="PF13831">
    <property type="entry name" value="PHD_2"/>
    <property type="match status" value="1"/>
</dbReference>
<keyword evidence="2 6" id="KW-0863">Zinc-finger</keyword>
<accession>A0A9P6QCH0</accession>
<keyword evidence="5" id="KW-0539">Nucleus</keyword>
<evidence type="ECO:0000259" key="10">
    <source>
        <dbReference type="PROSITE" id="PS51038"/>
    </source>
</evidence>
<evidence type="ECO:0000259" key="9">
    <source>
        <dbReference type="PROSITE" id="PS50114"/>
    </source>
</evidence>
<feature type="domain" description="ELM2" evidence="11">
    <location>
        <begin position="342"/>
        <end position="512"/>
    </location>
</feature>
<keyword evidence="3" id="KW-0862">Zinc</keyword>
<dbReference type="GO" id="GO:0043565">
    <property type="term" value="F:sequence-specific DNA binding"/>
    <property type="evidence" value="ECO:0007669"/>
    <property type="project" value="InterPro"/>
</dbReference>
<keyword evidence="1" id="KW-0479">Metal-binding</keyword>
<evidence type="ECO:0000256" key="4">
    <source>
        <dbReference type="ARBA" id="ARBA00023125"/>
    </source>
</evidence>
<evidence type="ECO:0000313" key="14">
    <source>
        <dbReference type="EMBL" id="KAG0264792.1"/>
    </source>
</evidence>
<feature type="compositionally biased region" description="Polar residues" evidence="7">
    <location>
        <begin position="268"/>
        <end position="280"/>
    </location>
</feature>
<dbReference type="InterPro" id="IPR009057">
    <property type="entry name" value="Homeodomain-like_sf"/>
</dbReference>
<dbReference type="PROSITE" id="PS51293">
    <property type="entry name" value="SANT"/>
    <property type="match status" value="1"/>
</dbReference>
<dbReference type="PROSITE" id="PS51156">
    <property type="entry name" value="ELM2"/>
    <property type="match status" value="1"/>
</dbReference>
<feature type="domain" description="SANT" evidence="12">
    <location>
        <begin position="520"/>
        <end position="567"/>
    </location>
</feature>
<dbReference type="GO" id="GO:0003682">
    <property type="term" value="F:chromatin binding"/>
    <property type="evidence" value="ECO:0007669"/>
    <property type="project" value="InterPro"/>
</dbReference>
<dbReference type="InterPro" id="IPR001025">
    <property type="entry name" value="BAH_dom"/>
</dbReference>
<dbReference type="InterPro" id="IPR000679">
    <property type="entry name" value="Znf_GATA"/>
</dbReference>
<dbReference type="InterPro" id="IPR017884">
    <property type="entry name" value="SANT_dom"/>
</dbReference>
<keyword evidence="15" id="KW-1185">Reference proteome</keyword>
<dbReference type="InterPro" id="IPR013083">
    <property type="entry name" value="Znf_RING/FYVE/PHD"/>
</dbReference>
<dbReference type="Gene3D" id="2.30.30.490">
    <property type="match status" value="1"/>
</dbReference>
<dbReference type="SMART" id="SM00249">
    <property type="entry name" value="PHD"/>
    <property type="match status" value="3"/>
</dbReference>
<comment type="caution">
    <text evidence="14">The sequence shown here is derived from an EMBL/GenBank/DDBJ whole genome shotgun (WGS) entry which is preliminary data.</text>
</comment>
<dbReference type="GO" id="GO:0048189">
    <property type="term" value="C:Lid2 complex"/>
    <property type="evidence" value="ECO:0007669"/>
    <property type="project" value="TreeGrafter"/>
</dbReference>
<evidence type="ECO:0000259" key="12">
    <source>
        <dbReference type="PROSITE" id="PS51293"/>
    </source>
</evidence>
<evidence type="ECO:0000256" key="6">
    <source>
        <dbReference type="PROSITE-ProRule" id="PRU00094"/>
    </source>
</evidence>
<feature type="compositionally biased region" description="Basic and acidic residues" evidence="7">
    <location>
        <begin position="678"/>
        <end position="691"/>
    </location>
</feature>
<dbReference type="SMART" id="SM00439">
    <property type="entry name" value="BAH"/>
    <property type="match status" value="1"/>
</dbReference>
<dbReference type="PROSITE" id="PS50114">
    <property type="entry name" value="GATA_ZN_FINGER_2"/>
    <property type="match status" value="1"/>
</dbReference>
<dbReference type="InterPro" id="IPR013088">
    <property type="entry name" value="Znf_NHR/GATA"/>
</dbReference>
<sequence length="1098" mass="122223">MTGLIQRTDKITFAPLKDGTVISVNDHVYMASEFIGEPYYIGRIMEFGKQIKGKPLQVRIGWFYRPKDVMARKNFDSRQLIATMHSDMNPLSSIRGRCTVTHQAYIKDLDSYKKKPDHFYYNQLFDRYIHRFYDVLPVEAVRNLPPDVAKELARRYQYIAVEAGTASEYTDAHRICLICKRWCASGEALKCIMCQGFHHMLCINPPMLRKPSKGFAFQCALCTKLSMESGSSTPSTTSSFLAKQSSAVNNSASSSGQNSPRSSPKQRPVSTLTVVPTPNGTSNTSHSSTRSNSRSDMVNMTVTAPLTSQDQKMSHMWPFRYFGTHADIQDIFDPDDRVYPRASSRVGARYQAVVVKWDGPGHILATSTIFDDPQNSILKGRSRKGGRGGRPSNKLKVPEDQAEPRSRGHSASLESAADGLDTPATPSSPSRSGSAIDEAVRMERGGDDTVSLLYSKPSHISDEFVESYMSRVKGLSLPLPHYSADLIDRALLALQKSGFDADVALKEIAKVQKKDFEIRDWTPKEMEAFEEGIRLYGHELFAIKKKVETRSMRDIVRFFYHWKKTEQYQPVYSVFTKIHKPNKKFKTVGRGAVMEAANRSKSSHESAQDNLLGDESIILPTPNNATKFECAHCGTTSTTMWRRTPGEVDKSKEFPRVYCNDCGDDWIRYVNLPSLVDPQKDTKKSKNKDLSGKAQTNGNNKGSTATVDPPTGVKRKRAEAKNGSTKKQKEQSREPTKSPTPPPPPPPAPKVPCAVCNGVPAQGEQLLSCHECRLAVHRDCYGISPDVPNRQWSCDTCLNNHNPTCSTTYNCVLCTKTSDQQPQALKRTTGNNWAHILCAVWIPEANFVDVEELSPIESIGRIRPERWKQTCSICKAKTGTCVGCGEGCRKAFHVTCARDAGYRIAFEMQPAKNVKGGVMVPMIWCPNHDLSSRKVIEIRDQPDALTDRNALQTYAHYYKKCDTSVSSAMRKNRLLMALNPSIGSTSSWHGHGRRASHGGQGSKTKPLARRVGKQQETCCQCAATISPIWWNASSYSQLPSATMPRIKLELPDGSHGNALDAPLEDKEEEGKHGQSVPMLCHACFWDAKQPLEPKPVSA</sequence>
<dbReference type="PROSITE" id="PS50016">
    <property type="entry name" value="ZF_PHD_2"/>
    <property type="match status" value="1"/>
</dbReference>
<feature type="region of interest" description="Disordered" evidence="7">
    <location>
        <begin position="677"/>
        <end position="747"/>
    </location>
</feature>
<feature type="domain" description="PHD-type" evidence="13">
    <location>
        <begin position="808"/>
        <end position="929"/>
    </location>
</feature>
<dbReference type="Pfam" id="PF01426">
    <property type="entry name" value="BAH"/>
    <property type="match status" value="1"/>
</dbReference>
<dbReference type="GO" id="GO:0004842">
    <property type="term" value="F:ubiquitin-protein transferase activity"/>
    <property type="evidence" value="ECO:0007669"/>
    <property type="project" value="TreeGrafter"/>
</dbReference>
<feature type="region of interest" description="Disordered" evidence="7">
    <location>
        <begin position="985"/>
        <end position="1005"/>
    </location>
</feature>
<organism evidence="14 15">
    <name type="scientific">Mortierella polycephala</name>
    <dbReference type="NCBI Taxonomy" id="41804"/>
    <lineage>
        <taxon>Eukaryota</taxon>
        <taxon>Fungi</taxon>
        <taxon>Fungi incertae sedis</taxon>
        <taxon>Mucoromycota</taxon>
        <taxon>Mortierellomycotina</taxon>
        <taxon>Mortierellomycetes</taxon>
        <taxon>Mortierellales</taxon>
        <taxon>Mortierellaceae</taxon>
        <taxon>Mortierella</taxon>
    </lineage>
</organism>
<evidence type="ECO:0000259" key="13">
    <source>
        <dbReference type="PROSITE" id="PS51805"/>
    </source>
</evidence>
<feature type="domain" description="PHD-type" evidence="8">
    <location>
        <begin position="750"/>
        <end position="800"/>
    </location>
</feature>
<evidence type="ECO:0000256" key="5">
    <source>
        <dbReference type="ARBA" id="ARBA00023242"/>
    </source>
</evidence>
<feature type="compositionally biased region" description="Pro residues" evidence="7">
    <location>
        <begin position="738"/>
        <end position="747"/>
    </location>
</feature>
<dbReference type="Pfam" id="PF13832">
    <property type="entry name" value="zf-HC5HC2H_2"/>
    <property type="match status" value="1"/>
</dbReference>
<dbReference type="GO" id="GO:0008270">
    <property type="term" value="F:zinc ion binding"/>
    <property type="evidence" value="ECO:0007669"/>
    <property type="project" value="UniProtKB-KW"/>
</dbReference>
<dbReference type="FunFam" id="1.10.10.60:FF:000012">
    <property type="entry name" value="Metastasis-associated 1 family, member 3"/>
    <property type="match status" value="1"/>
</dbReference>
<reference evidence="14" key="1">
    <citation type="journal article" date="2020" name="Fungal Divers.">
        <title>Resolving the Mortierellaceae phylogeny through synthesis of multi-gene phylogenetics and phylogenomics.</title>
        <authorList>
            <person name="Vandepol N."/>
            <person name="Liber J."/>
            <person name="Desiro A."/>
            <person name="Na H."/>
            <person name="Kennedy M."/>
            <person name="Barry K."/>
            <person name="Grigoriev I.V."/>
            <person name="Miller A.N."/>
            <person name="O'Donnell K."/>
            <person name="Stajich J.E."/>
            <person name="Bonito G."/>
        </authorList>
    </citation>
    <scope>NUCLEOTIDE SEQUENCE</scope>
    <source>
        <strain evidence="14">KOD948</strain>
    </source>
</reference>
<dbReference type="Proteomes" id="UP000726737">
    <property type="component" value="Unassembled WGS sequence"/>
</dbReference>
<dbReference type="InterPro" id="IPR001005">
    <property type="entry name" value="SANT/Myb"/>
</dbReference>
<dbReference type="GO" id="GO:0036205">
    <property type="term" value="P:histone catabolic process"/>
    <property type="evidence" value="ECO:0007669"/>
    <property type="project" value="TreeGrafter"/>
</dbReference>
<dbReference type="SUPFAM" id="SSF57903">
    <property type="entry name" value="FYVE/PHD zinc finger"/>
    <property type="match status" value="2"/>
</dbReference>
<dbReference type="InterPro" id="IPR034732">
    <property type="entry name" value="EPHD"/>
</dbReference>
<dbReference type="PANTHER" id="PTHR47672">
    <property type="entry name" value="E3 UBIQUITIN-PROTEIN LIGASE SNT2"/>
    <property type="match status" value="1"/>
</dbReference>
<dbReference type="InterPro" id="IPR000949">
    <property type="entry name" value="ELM2_dom"/>
</dbReference>
<feature type="domain" description="BAH" evidence="10">
    <location>
        <begin position="20"/>
        <end position="136"/>
    </location>
</feature>
<feature type="domain" description="GATA-type" evidence="9">
    <location>
        <begin position="624"/>
        <end position="645"/>
    </location>
</feature>
<dbReference type="InterPro" id="IPR019787">
    <property type="entry name" value="Znf_PHD-finger"/>
</dbReference>
<dbReference type="EMBL" id="JAAAJA010000043">
    <property type="protein sequence ID" value="KAG0264792.1"/>
    <property type="molecule type" value="Genomic_DNA"/>
</dbReference>
<feature type="compositionally biased region" description="Basic and acidic residues" evidence="7">
    <location>
        <begin position="396"/>
        <end position="406"/>
    </location>
</feature>
<protein>
    <submittedName>
        <fullName evidence="14">PHD type zinc finger protein with BAH domain-containing protein</fullName>
    </submittedName>
</protein>
<dbReference type="PANTHER" id="PTHR47672:SF1">
    <property type="entry name" value="E3 UBIQUITIN-PROTEIN LIGASE SNT2"/>
    <property type="match status" value="1"/>
</dbReference>
<feature type="compositionally biased region" description="Polar residues" evidence="7">
    <location>
        <begin position="693"/>
        <end position="706"/>
    </location>
</feature>
<feature type="compositionally biased region" description="Low complexity" evidence="7">
    <location>
        <begin position="230"/>
        <end position="263"/>
    </location>
</feature>
<feature type="region of interest" description="Disordered" evidence="7">
    <location>
        <begin position="373"/>
        <end position="439"/>
    </location>
</feature>
<feature type="compositionally biased region" description="Low complexity" evidence="7">
    <location>
        <begin position="281"/>
        <end position="295"/>
    </location>
</feature>
<evidence type="ECO:0000313" key="15">
    <source>
        <dbReference type="Proteomes" id="UP000726737"/>
    </source>
</evidence>
<dbReference type="Gene3D" id="1.10.10.60">
    <property type="entry name" value="Homeodomain-like"/>
    <property type="match status" value="1"/>
</dbReference>
<feature type="region of interest" description="Disordered" evidence="7">
    <location>
        <begin position="1052"/>
        <end position="1072"/>
    </location>
</feature>